<dbReference type="PANTHER" id="PTHR45431:SF3">
    <property type="entry name" value="RHODANESE-LIKE DOMAIN-CONTAINING PROTEIN 15, CHLOROPLASTIC"/>
    <property type="match status" value="1"/>
</dbReference>
<dbReference type="Pfam" id="PF00581">
    <property type="entry name" value="Rhodanese"/>
    <property type="match status" value="1"/>
</dbReference>
<organism evidence="3 4">
    <name type="scientific">bacterium (Candidatus Blackallbacteria) CG17_big_fil_post_rev_8_21_14_2_50_48_46</name>
    <dbReference type="NCBI Taxonomy" id="2014261"/>
    <lineage>
        <taxon>Bacteria</taxon>
        <taxon>Candidatus Blackallbacteria</taxon>
    </lineage>
</organism>
<dbReference type="AlphaFoldDB" id="A0A2M7G9N3"/>
<accession>A0A2M7G9N3</accession>
<gene>
    <name evidence="3" type="ORF">COW36_03370</name>
</gene>
<dbReference type="EMBL" id="PFFQ01000009">
    <property type="protein sequence ID" value="PIW18830.1"/>
    <property type="molecule type" value="Genomic_DNA"/>
</dbReference>
<proteinExistence type="predicted"/>
<comment type="caution">
    <text evidence="3">The sequence shown here is derived from an EMBL/GenBank/DDBJ whole genome shotgun (WGS) entry which is preliminary data.</text>
</comment>
<dbReference type="Proteomes" id="UP000231019">
    <property type="component" value="Unassembled WGS sequence"/>
</dbReference>
<dbReference type="SMART" id="SM00450">
    <property type="entry name" value="RHOD"/>
    <property type="match status" value="1"/>
</dbReference>
<evidence type="ECO:0000313" key="3">
    <source>
        <dbReference type="EMBL" id="PIW18830.1"/>
    </source>
</evidence>
<dbReference type="InterPro" id="IPR052367">
    <property type="entry name" value="Thiosulfate_ST/Rhodanese-like"/>
</dbReference>
<dbReference type="InterPro" id="IPR001763">
    <property type="entry name" value="Rhodanese-like_dom"/>
</dbReference>
<dbReference type="PROSITE" id="PS50206">
    <property type="entry name" value="RHODANESE_3"/>
    <property type="match status" value="1"/>
</dbReference>
<reference evidence="3 4" key="1">
    <citation type="submission" date="2017-09" db="EMBL/GenBank/DDBJ databases">
        <title>Depth-based differentiation of microbial function through sediment-hosted aquifers and enrichment of novel symbionts in the deep terrestrial subsurface.</title>
        <authorList>
            <person name="Probst A.J."/>
            <person name="Ladd B."/>
            <person name="Jarett J.K."/>
            <person name="Geller-Mcgrath D.E."/>
            <person name="Sieber C.M."/>
            <person name="Emerson J.B."/>
            <person name="Anantharaman K."/>
            <person name="Thomas B.C."/>
            <person name="Malmstrom R."/>
            <person name="Stieglmeier M."/>
            <person name="Klingl A."/>
            <person name="Woyke T."/>
            <person name="Ryan C.M."/>
            <person name="Banfield J.F."/>
        </authorList>
    </citation>
    <scope>NUCLEOTIDE SEQUENCE [LARGE SCALE GENOMIC DNA]</scope>
    <source>
        <strain evidence="3">CG17_big_fil_post_rev_8_21_14_2_50_48_46</strain>
    </source>
</reference>
<evidence type="ECO:0000313" key="4">
    <source>
        <dbReference type="Proteomes" id="UP000231019"/>
    </source>
</evidence>
<dbReference type="PROSITE" id="PS51257">
    <property type="entry name" value="PROKAR_LIPOPROTEIN"/>
    <property type="match status" value="1"/>
</dbReference>
<dbReference type="SUPFAM" id="SSF52821">
    <property type="entry name" value="Rhodanese/Cell cycle control phosphatase"/>
    <property type="match status" value="1"/>
</dbReference>
<dbReference type="InterPro" id="IPR036873">
    <property type="entry name" value="Rhodanese-like_dom_sf"/>
</dbReference>
<feature type="signal peptide" evidence="1">
    <location>
        <begin position="1"/>
        <end position="20"/>
    </location>
</feature>
<name>A0A2M7G9N3_9BACT</name>
<dbReference type="CDD" id="cd00158">
    <property type="entry name" value="RHOD"/>
    <property type="match status" value="1"/>
</dbReference>
<feature type="domain" description="Rhodanese" evidence="2">
    <location>
        <begin position="59"/>
        <end position="149"/>
    </location>
</feature>
<feature type="chain" id="PRO_5014740504" evidence="1">
    <location>
        <begin position="21"/>
        <end position="149"/>
    </location>
</feature>
<dbReference type="Gene3D" id="3.40.250.10">
    <property type="entry name" value="Rhodanese-like domain"/>
    <property type="match status" value="1"/>
</dbReference>
<sequence length="149" mass="16704">MFRKLLPLALLALSACSAQTLPLPAARLPMNLSVQRAPIQTQAMVTITPQEAHDWLADPNAQWLVLDVRTPEEFAQGHLTGATLKNFYDTNFKAQLEQMNRHQPTILYCRSGNRSGQTMTMMRELGFRNVYEIKGGIMAWQAAGFSVVK</sequence>
<protein>
    <submittedName>
        <fullName evidence="3">Rhodanese-like domain-containing protein</fullName>
    </submittedName>
</protein>
<dbReference type="PANTHER" id="PTHR45431">
    <property type="entry name" value="RHODANESE-LIKE DOMAIN-CONTAINING PROTEIN 15, CHLOROPLASTIC"/>
    <property type="match status" value="1"/>
</dbReference>
<evidence type="ECO:0000259" key="2">
    <source>
        <dbReference type="PROSITE" id="PS50206"/>
    </source>
</evidence>
<keyword evidence="1" id="KW-0732">Signal</keyword>
<evidence type="ECO:0000256" key="1">
    <source>
        <dbReference type="SAM" id="SignalP"/>
    </source>
</evidence>